<evidence type="ECO:0000313" key="2">
    <source>
        <dbReference type="Proteomes" id="UP000059419"/>
    </source>
</evidence>
<dbReference type="STRING" id="1619313.EM595_3095"/>
<dbReference type="Proteomes" id="UP000059419">
    <property type="component" value="Chromosome 1"/>
</dbReference>
<dbReference type="KEGG" id="ege:EM595_3095"/>
<protein>
    <submittedName>
        <fullName evidence="1">Uncharacterized protein</fullName>
    </submittedName>
</protein>
<accession>A0A0U5L4E6</accession>
<reference evidence="2" key="1">
    <citation type="submission" date="2015-11" db="EMBL/GenBank/DDBJ databases">
        <authorList>
            <person name="Blom J."/>
        </authorList>
    </citation>
    <scope>NUCLEOTIDE SEQUENCE [LARGE SCALE GENOMIC DNA]</scope>
</reference>
<keyword evidence="2" id="KW-1185">Reference proteome</keyword>
<gene>
    <name evidence="1" type="ORF">EM595_3095</name>
</gene>
<organism evidence="1 2">
    <name type="scientific">Duffyella gerundensis</name>
    <dbReference type="NCBI Taxonomy" id="1619313"/>
    <lineage>
        <taxon>Bacteria</taxon>
        <taxon>Pseudomonadati</taxon>
        <taxon>Pseudomonadota</taxon>
        <taxon>Gammaproteobacteria</taxon>
        <taxon>Enterobacterales</taxon>
        <taxon>Erwiniaceae</taxon>
        <taxon>Duffyella</taxon>
    </lineage>
</organism>
<dbReference type="EMBL" id="LN907827">
    <property type="protein sequence ID" value="CUU25326.1"/>
    <property type="molecule type" value="Genomic_DNA"/>
</dbReference>
<name>A0A0U5L4E6_9GAMM</name>
<evidence type="ECO:0000313" key="1">
    <source>
        <dbReference type="EMBL" id="CUU25326.1"/>
    </source>
</evidence>
<dbReference type="PATRIC" id="fig|1619313.3.peg.3213"/>
<sequence>MSTAVIDLDKRYGKTLADITEIAVQEMFKKTPQSYAKSAETEK</sequence>
<dbReference type="AlphaFoldDB" id="A0A0U5L4E6"/>
<proteinExistence type="predicted"/>